<dbReference type="PANTHER" id="PTHR32251">
    <property type="entry name" value="3-OXO-5-ALPHA-STEROID 4-DEHYDROGENASE"/>
    <property type="match status" value="1"/>
</dbReference>
<feature type="transmembrane region" description="Helical" evidence="1">
    <location>
        <begin position="25"/>
        <end position="46"/>
    </location>
</feature>
<dbReference type="PANTHER" id="PTHR32251:SF17">
    <property type="entry name" value="STEROID 5-ALPHA REDUCTASE C-TERMINAL DOMAIN-CONTAINING PROTEIN"/>
    <property type="match status" value="1"/>
</dbReference>
<keyword evidence="1" id="KW-1133">Transmembrane helix</keyword>
<sequence>MLFQRVLKEGKDSRFDEIKLSPPKFFGAWMAQTTWVSLCLMPVIAVNSIPPAVFAALPGLKITAFLGLALYSYPNYFAESTLWTGIATSAAGILVTLPVHVGLGLSGGLGGQLLVLGLSYVSPAFVTLLLTKVSGIPMSESKYDKKD</sequence>
<accession>A0ABR2VHS9</accession>
<keyword evidence="3" id="KW-1185">Reference proteome</keyword>
<gene>
    <name evidence="2" type="ORF">SUNI508_02910</name>
</gene>
<keyword evidence="1" id="KW-0812">Transmembrane</keyword>
<dbReference type="EMBL" id="JARVKF010000002">
    <property type="protein sequence ID" value="KAK9426469.1"/>
    <property type="molecule type" value="Genomic_DNA"/>
</dbReference>
<keyword evidence="1" id="KW-0472">Membrane</keyword>
<evidence type="ECO:0000313" key="3">
    <source>
        <dbReference type="Proteomes" id="UP001408356"/>
    </source>
</evidence>
<feature type="transmembrane region" description="Helical" evidence="1">
    <location>
        <begin position="109"/>
        <end position="130"/>
    </location>
</feature>
<reference evidence="2 3" key="1">
    <citation type="journal article" date="2024" name="J. Plant Pathol.">
        <title>Sequence and assembly of the genome of Seiridium unicorne, isolate CBS 538.82, causal agent of cypress canker disease.</title>
        <authorList>
            <person name="Scali E."/>
            <person name="Rocca G.D."/>
            <person name="Danti R."/>
            <person name="Garbelotto M."/>
            <person name="Barberini S."/>
            <person name="Baroncelli R."/>
            <person name="Emiliani G."/>
        </authorList>
    </citation>
    <scope>NUCLEOTIDE SEQUENCE [LARGE SCALE GENOMIC DNA]</scope>
    <source>
        <strain evidence="2 3">BM-138-508</strain>
    </source>
</reference>
<feature type="transmembrane region" description="Helical" evidence="1">
    <location>
        <begin position="52"/>
        <end position="71"/>
    </location>
</feature>
<protein>
    <submittedName>
        <fullName evidence="2">Uncharacterized protein</fullName>
    </submittedName>
</protein>
<name>A0ABR2VHS9_9PEZI</name>
<dbReference type="InterPro" id="IPR010721">
    <property type="entry name" value="UstE-like"/>
</dbReference>
<comment type="caution">
    <text evidence="2">The sequence shown here is derived from an EMBL/GenBank/DDBJ whole genome shotgun (WGS) entry which is preliminary data.</text>
</comment>
<evidence type="ECO:0000313" key="2">
    <source>
        <dbReference type="EMBL" id="KAK9426469.1"/>
    </source>
</evidence>
<organism evidence="2 3">
    <name type="scientific">Seiridium unicorne</name>
    <dbReference type="NCBI Taxonomy" id="138068"/>
    <lineage>
        <taxon>Eukaryota</taxon>
        <taxon>Fungi</taxon>
        <taxon>Dikarya</taxon>
        <taxon>Ascomycota</taxon>
        <taxon>Pezizomycotina</taxon>
        <taxon>Sordariomycetes</taxon>
        <taxon>Xylariomycetidae</taxon>
        <taxon>Amphisphaeriales</taxon>
        <taxon>Sporocadaceae</taxon>
        <taxon>Seiridium</taxon>
    </lineage>
</organism>
<proteinExistence type="predicted"/>
<dbReference type="Pfam" id="PF06966">
    <property type="entry name" value="DUF1295"/>
    <property type="match status" value="1"/>
</dbReference>
<dbReference type="Proteomes" id="UP001408356">
    <property type="component" value="Unassembled WGS sequence"/>
</dbReference>
<feature type="transmembrane region" description="Helical" evidence="1">
    <location>
        <begin position="83"/>
        <end position="103"/>
    </location>
</feature>
<evidence type="ECO:0000256" key="1">
    <source>
        <dbReference type="SAM" id="Phobius"/>
    </source>
</evidence>